<comment type="caution">
    <text evidence="4">The sequence shown here is derived from an EMBL/GenBank/DDBJ whole genome shotgun (WGS) entry which is preliminary data.</text>
</comment>
<reference evidence="5" key="1">
    <citation type="journal article" date="2019" name="Int. J. Syst. Evol. Microbiol.">
        <title>The Global Catalogue of Microorganisms (GCM) 10K type strain sequencing project: providing services to taxonomists for standard genome sequencing and annotation.</title>
        <authorList>
            <consortium name="The Broad Institute Genomics Platform"/>
            <consortium name="The Broad Institute Genome Sequencing Center for Infectious Disease"/>
            <person name="Wu L."/>
            <person name="Ma J."/>
        </authorList>
    </citation>
    <scope>NUCLEOTIDE SEQUENCE [LARGE SCALE GENOMIC DNA]</scope>
    <source>
        <strain evidence="5">JCM 17839</strain>
    </source>
</reference>
<evidence type="ECO:0000256" key="2">
    <source>
        <dbReference type="SAM" id="SignalP"/>
    </source>
</evidence>
<gene>
    <name evidence="4" type="ORF">GCM10023171_07720</name>
</gene>
<name>A0ABP8P590_9MICO</name>
<feature type="domain" description="Beta-lactamase-related" evidence="3">
    <location>
        <begin position="94"/>
        <end position="406"/>
    </location>
</feature>
<dbReference type="InterPro" id="IPR050491">
    <property type="entry name" value="AmpC-like"/>
</dbReference>
<accession>A0ABP8P590</accession>
<dbReference type="InterPro" id="IPR001466">
    <property type="entry name" value="Beta-lactam-related"/>
</dbReference>
<feature type="signal peptide" evidence="2">
    <location>
        <begin position="1"/>
        <end position="38"/>
    </location>
</feature>
<keyword evidence="2" id="KW-0732">Signal</keyword>
<dbReference type="InterPro" id="IPR012338">
    <property type="entry name" value="Beta-lactam/transpept-like"/>
</dbReference>
<dbReference type="Proteomes" id="UP001500731">
    <property type="component" value="Unassembled WGS sequence"/>
</dbReference>
<dbReference type="Gene3D" id="3.40.710.10">
    <property type="entry name" value="DD-peptidase/beta-lactamase superfamily"/>
    <property type="match status" value="1"/>
</dbReference>
<evidence type="ECO:0000313" key="4">
    <source>
        <dbReference type="EMBL" id="GAA4480623.1"/>
    </source>
</evidence>
<dbReference type="Pfam" id="PF00144">
    <property type="entry name" value="Beta-lactamase"/>
    <property type="match status" value="1"/>
</dbReference>
<dbReference type="GO" id="GO:0016787">
    <property type="term" value="F:hydrolase activity"/>
    <property type="evidence" value="ECO:0007669"/>
    <property type="project" value="UniProtKB-KW"/>
</dbReference>
<dbReference type="SUPFAM" id="SSF56601">
    <property type="entry name" value="beta-lactamase/transpeptidase-like"/>
    <property type="match status" value="1"/>
</dbReference>
<sequence length="433" mass="45579">MIDSLHVRAREPRFRRLGRSRYLAVLVGALLTVTGCTANGTAPPPSTRTPSSTAAVDPSACVPDPGAVIDRKQGAAATGKLPAAQSAPLDAAAAAAFAATEVPGAVVGVRTPKGTWVSAYGVSDLTTKEPMTTDVYHRIGSVTKTFTTTMIMQLVAQKKLSLDDPISRFVPNVPDGSDITILELANMTSGIANYTDDLEFMKRYLTDYSIIWTVDQRLATAFAMPRTSAPGAEFHYSNTNTVLLGEVIGKITGHPLAEELQHRIFDPLRMAHTSYPLASAVLPEPHAHGYTSLGIVDGAISPYAPMRDSTAWNVSQAGASGEIVSTVDDLLVYGRALGTGQGLLPRDAQITRLSSIPVPSGYGIGLNCVQGWLGHNGQVPGYNTALYYDTRTDTTVVVEVNSDRPVGAAGITPADSIFYAVAAALGRGVQGAP</sequence>
<dbReference type="EMBL" id="BAABGP010000005">
    <property type="protein sequence ID" value="GAA4480623.1"/>
    <property type="molecule type" value="Genomic_DNA"/>
</dbReference>
<proteinExistence type="predicted"/>
<dbReference type="RefSeq" id="WP_345184543.1">
    <property type="nucleotide sequence ID" value="NZ_BAABGP010000005.1"/>
</dbReference>
<keyword evidence="4" id="KW-0378">Hydrolase</keyword>
<evidence type="ECO:0000313" key="5">
    <source>
        <dbReference type="Proteomes" id="UP001500731"/>
    </source>
</evidence>
<protein>
    <submittedName>
        <fullName evidence="4">Serine hydrolase domain-containing protein</fullName>
    </submittedName>
</protein>
<feature type="region of interest" description="Disordered" evidence="1">
    <location>
        <begin position="37"/>
        <end position="57"/>
    </location>
</feature>
<evidence type="ECO:0000259" key="3">
    <source>
        <dbReference type="Pfam" id="PF00144"/>
    </source>
</evidence>
<dbReference type="PANTHER" id="PTHR46825:SF7">
    <property type="entry name" value="D-ALANYL-D-ALANINE CARBOXYPEPTIDASE"/>
    <property type="match status" value="1"/>
</dbReference>
<keyword evidence="5" id="KW-1185">Reference proteome</keyword>
<dbReference type="PANTHER" id="PTHR46825">
    <property type="entry name" value="D-ALANYL-D-ALANINE-CARBOXYPEPTIDASE/ENDOPEPTIDASE AMPH"/>
    <property type="match status" value="1"/>
</dbReference>
<organism evidence="4 5">
    <name type="scientific">Microbacterium panaciterrae</name>
    <dbReference type="NCBI Taxonomy" id="985759"/>
    <lineage>
        <taxon>Bacteria</taxon>
        <taxon>Bacillati</taxon>
        <taxon>Actinomycetota</taxon>
        <taxon>Actinomycetes</taxon>
        <taxon>Micrococcales</taxon>
        <taxon>Microbacteriaceae</taxon>
        <taxon>Microbacterium</taxon>
    </lineage>
</organism>
<feature type="chain" id="PRO_5045707526" evidence="2">
    <location>
        <begin position="39"/>
        <end position="433"/>
    </location>
</feature>
<evidence type="ECO:0000256" key="1">
    <source>
        <dbReference type="SAM" id="MobiDB-lite"/>
    </source>
</evidence>